<reference evidence="6" key="1">
    <citation type="journal article" date="2023" name="Commun. Biol.">
        <title>Genome analysis of Parmales, the sister group of diatoms, reveals the evolutionary specialization of diatoms from phago-mixotrophs to photoautotrophs.</title>
        <authorList>
            <person name="Ban H."/>
            <person name="Sato S."/>
            <person name="Yoshikawa S."/>
            <person name="Yamada K."/>
            <person name="Nakamura Y."/>
            <person name="Ichinomiya M."/>
            <person name="Sato N."/>
            <person name="Blanc-Mathieu R."/>
            <person name="Endo H."/>
            <person name="Kuwata A."/>
            <person name="Ogata H."/>
        </authorList>
    </citation>
    <scope>NUCLEOTIDE SEQUENCE [LARGE SCALE GENOMIC DNA]</scope>
    <source>
        <strain evidence="6">NIES 3699</strain>
    </source>
</reference>
<feature type="region of interest" description="Disordered" evidence="3">
    <location>
        <begin position="97"/>
        <end position="132"/>
    </location>
</feature>
<proteinExistence type="predicted"/>
<gene>
    <name evidence="5" type="ORF">TrVE_jg11938</name>
</gene>
<name>A0A9W7C2R1_9STRA</name>
<dbReference type="Pfam" id="PF06203">
    <property type="entry name" value="CCT"/>
    <property type="match status" value="1"/>
</dbReference>
<evidence type="ECO:0000256" key="3">
    <source>
        <dbReference type="SAM" id="MobiDB-lite"/>
    </source>
</evidence>
<keyword evidence="2" id="KW-0539">Nucleus</keyword>
<organism evidence="5 6">
    <name type="scientific">Triparma verrucosa</name>
    <dbReference type="NCBI Taxonomy" id="1606542"/>
    <lineage>
        <taxon>Eukaryota</taxon>
        <taxon>Sar</taxon>
        <taxon>Stramenopiles</taxon>
        <taxon>Ochrophyta</taxon>
        <taxon>Bolidophyceae</taxon>
        <taxon>Parmales</taxon>
        <taxon>Triparmaceae</taxon>
        <taxon>Triparma</taxon>
    </lineage>
</organism>
<comment type="subcellular location">
    <subcellularLocation>
        <location evidence="1">Nucleus</location>
    </subcellularLocation>
</comment>
<dbReference type="GO" id="GO:0005634">
    <property type="term" value="C:nucleus"/>
    <property type="evidence" value="ECO:0007669"/>
    <property type="project" value="UniProtKB-SubCell"/>
</dbReference>
<dbReference type="InterPro" id="IPR010402">
    <property type="entry name" value="CCT_domain"/>
</dbReference>
<dbReference type="PANTHER" id="PTHR31319:SF77">
    <property type="entry name" value="ZINC FINGER PROTEIN CONSTANS-LIKE 4"/>
    <property type="match status" value="1"/>
</dbReference>
<feature type="region of interest" description="Disordered" evidence="3">
    <location>
        <begin position="45"/>
        <end position="85"/>
    </location>
</feature>
<evidence type="ECO:0000256" key="2">
    <source>
        <dbReference type="ARBA" id="ARBA00023242"/>
    </source>
</evidence>
<dbReference type="PANTHER" id="PTHR31319">
    <property type="entry name" value="ZINC FINGER PROTEIN CONSTANS-LIKE 4"/>
    <property type="match status" value="1"/>
</dbReference>
<evidence type="ECO:0000259" key="4">
    <source>
        <dbReference type="PROSITE" id="PS51017"/>
    </source>
</evidence>
<keyword evidence="6" id="KW-1185">Reference proteome</keyword>
<feature type="domain" description="CCT" evidence="4">
    <location>
        <begin position="165"/>
        <end position="207"/>
    </location>
</feature>
<evidence type="ECO:0000313" key="6">
    <source>
        <dbReference type="Proteomes" id="UP001165160"/>
    </source>
</evidence>
<evidence type="ECO:0000313" key="5">
    <source>
        <dbReference type="EMBL" id="GMH98610.1"/>
    </source>
</evidence>
<dbReference type="PROSITE" id="PS51017">
    <property type="entry name" value="CCT"/>
    <property type="match status" value="1"/>
</dbReference>
<dbReference type="AlphaFoldDB" id="A0A9W7C2R1"/>
<accession>A0A9W7C2R1</accession>
<comment type="caution">
    <text evidence="5">The sequence shown here is derived from an EMBL/GenBank/DDBJ whole genome shotgun (WGS) entry which is preliminary data.</text>
</comment>
<sequence>MATPLTLPPRHPTTVYASNLTNNNQYSTKGLTQGVQHAVTDNYAISLNNDSNNNDNNNDNNNNNNNDNNNNNNDKPKGGRSRSGSLDLFNAVINEVPHLTSPPAPSLSSSSPPLKKPRRPRSNSAPSSFPQTKKSLLLTSPFPHILLSSVYSKNGYVGCYSPLERSEILRRFKEKRCRRVWTKKIRYGCRKSLADRRVRVKGRFVKAVEGGGGGRLKDLMEVGTRERSISLG</sequence>
<feature type="compositionally biased region" description="Low complexity" evidence="3">
    <location>
        <begin position="48"/>
        <end position="73"/>
    </location>
</feature>
<dbReference type="InterPro" id="IPR045281">
    <property type="entry name" value="CONSTANS-like"/>
</dbReference>
<protein>
    <recommendedName>
        <fullName evidence="4">CCT domain-containing protein</fullName>
    </recommendedName>
</protein>
<dbReference type="EMBL" id="BRXX01000222">
    <property type="protein sequence ID" value="GMH98610.1"/>
    <property type="molecule type" value="Genomic_DNA"/>
</dbReference>
<dbReference type="Proteomes" id="UP001165160">
    <property type="component" value="Unassembled WGS sequence"/>
</dbReference>
<evidence type="ECO:0000256" key="1">
    <source>
        <dbReference type="ARBA" id="ARBA00004123"/>
    </source>
</evidence>